<evidence type="ECO:0000259" key="2">
    <source>
        <dbReference type="Pfam" id="PF06276"/>
    </source>
</evidence>
<feature type="compositionally biased region" description="Low complexity" evidence="1">
    <location>
        <begin position="50"/>
        <end position="67"/>
    </location>
</feature>
<dbReference type="EMBL" id="CP058529">
    <property type="protein sequence ID" value="QLG27896.1"/>
    <property type="molecule type" value="Genomic_DNA"/>
</dbReference>
<reference evidence="3 4" key="1">
    <citation type="submission" date="2020-07" db="EMBL/GenBank/DDBJ databases">
        <title>Gai3-2, isolated from salt lake.</title>
        <authorList>
            <person name="Cui H."/>
            <person name="Shi X."/>
        </authorList>
    </citation>
    <scope>NUCLEOTIDE SEQUENCE [LARGE SCALE GENOMIC DNA]</scope>
    <source>
        <strain evidence="3 4">Gai3-2</strain>
    </source>
</reference>
<evidence type="ECO:0000313" key="3">
    <source>
        <dbReference type="EMBL" id="QLG27896.1"/>
    </source>
</evidence>
<dbReference type="Gene3D" id="1.10.510.40">
    <property type="match status" value="1"/>
</dbReference>
<dbReference type="Pfam" id="PF06276">
    <property type="entry name" value="FhuF"/>
    <property type="match status" value="1"/>
</dbReference>
<gene>
    <name evidence="3" type="ORF">HUG10_10165</name>
</gene>
<feature type="region of interest" description="Disordered" evidence="1">
    <location>
        <begin position="36"/>
        <end position="67"/>
    </location>
</feature>
<accession>A0A7D5KFX1</accession>
<dbReference type="GO" id="GO:0003824">
    <property type="term" value="F:catalytic activity"/>
    <property type="evidence" value="ECO:0007669"/>
    <property type="project" value="UniProtKB-ARBA"/>
</dbReference>
<dbReference type="AlphaFoldDB" id="A0A7D5KFX1"/>
<feature type="domain" description="Aerobactin siderophore biosynthesis IucA/IucC-like C-terminal" evidence="2">
    <location>
        <begin position="4"/>
        <end position="81"/>
    </location>
</feature>
<sequence>MSADWFHRHLRISVRPVLRLYLVQGIEAHQQNSVLTLDDGATPRRSITATTRGPTSPNRSTPRSSRTCPALARFPLATDRSAFVEVLEMTPYPRSTHRRTLS</sequence>
<evidence type="ECO:0000256" key="1">
    <source>
        <dbReference type="SAM" id="MobiDB-lite"/>
    </source>
</evidence>
<organism evidence="3 4">
    <name type="scientific">Halorarum halophilum</name>
    <dbReference type="NCBI Taxonomy" id="2743090"/>
    <lineage>
        <taxon>Archaea</taxon>
        <taxon>Methanobacteriati</taxon>
        <taxon>Methanobacteriota</taxon>
        <taxon>Stenosarchaea group</taxon>
        <taxon>Halobacteria</taxon>
        <taxon>Halobacteriales</taxon>
        <taxon>Haloferacaceae</taxon>
        <taxon>Halorarum</taxon>
    </lineage>
</organism>
<dbReference type="Proteomes" id="UP000509750">
    <property type="component" value="Chromosome"/>
</dbReference>
<name>A0A7D5KFX1_9EURY</name>
<dbReference type="InterPro" id="IPR022770">
    <property type="entry name" value="IucA/IucC-like_C"/>
</dbReference>
<protein>
    <submittedName>
        <fullName evidence="3">Ferric iron reductase</fullName>
    </submittedName>
</protein>
<proteinExistence type="predicted"/>
<keyword evidence="4" id="KW-1185">Reference proteome</keyword>
<evidence type="ECO:0000313" key="4">
    <source>
        <dbReference type="Proteomes" id="UP000509750"/>
    </source>
</evidence>
<dbReference type="KEGG" id="halg:HUG10_10165"/>